<evidence type="ECO:0000313" key="2">
    <source>
        <dbReference type="Proteomes" id="UP000033423"/>
    </source>
</evidence>
<keyword evidence="2" id="KW-1185">Reference proteome</keyword>
<sequence>MFISALNGKDYQCIQIFTIEDLFAGKRPQPESLLVSAYKKAESVKPVQERLDF</sequence>
<accession>A0A0F3GUU1</accession>
<name>A0A0F3GUU1_9BACT</name>
<dbReference type="Proteomes" id="UP000033423">
    <property type="component" value="Unassembled WGS sequence"/>
</dbReference>
<evidence type="ECO:0000313" key="1">
    <source>
        <dbReference type="EMBL" id="KJU85680.1"/>
    </source>
</evidence>
<gene>
    <name evidence="1" type="ORF">MBAV_002127</name>
</gene>
<protein>
    <submittedName>
        <fullName evidence="1">Uncharacterized protein</fullName>
    </submittedName>
</protein>
<organism evidence="1 2">
    <name type="scientific">Candidatus Magnetobacterium bavaricum</name>
    <dbReference type="NCBI Taxonomy" id="29290"/>
    <lineage>
        <taxon>Bacteria</taxon>
        <taxon>Pseudomonadati</taxon>
        <taxon>Nitrospirota</taxon>
        <taxon>Thermodesulfovibrionia</taxon>
        <taxon>Thermodesulfovibrionales</taxon>
        <taxon>Candidatus Magnetobacteriaceae</taxon>
        <taxon>Candidatus Magnetobacterium</taxon>
    </lineage>
</organism>
<dbReference type="EMBL" id="LACI01000910">
    <property type="protein sequence ID" value="KJU85680.1"/>
    <property type="molecule type" value="Genomic_DNA"/>
</dbReference>
<comment type="caution">
    <text evidence="1">The sequence shown here is derived from an EMBL/GenBank/DDBJ whole genome shotgun (WGS) entry which is preliminary data.</text>
</comment>
<reference evidence="1 2" key="1">
    <citation type="submission" date="2015-02" db="EMBL/GenBank/DDBJ databases">
        <title>Single-cell genomics of uncultivated deep-branching MTB reveals a conserved set of magnetosome genes.</title>
        <authorList>
            <person name="Kolinko S."/>
            <person name="Richter M."/>
            <person name="Glockner F.O."/>
            <person name="Brachmann A."/>
            <person name="Schuler D."/>
        </authorList>
    </citation>
    <scope>NUCLEOTIDE SEQUENCE [LARGE SCALE GENOMIC DNA]</scope>
    <source>
        <strain evidence="1">TM-1</strain>
    </source>
</reference>
<dbReference type="AlphaFoldDB" id="A0A0F3GUU1"/>
<proteinExistence type="predicted"/>